<accession>A0A151WMG0</accession>
<evidence type="ECO:0000313" key="2">
    <source>
        <dbReference type="EMBL" id="KYQ49023.1"/>
    </source>
</evidence>
<reference evidence="2 3" key="1">
    <citation type="submission" date="2015-09" db="EMBL/GenBank/DDBJ databases">
        <title>Trachymyrmex zeteki WGS genome.</title>
        <authorList>
            <person name="Nygaard S."/>
            <person name="Hu H."/>
            <person name="Boomsma J."/>
            <person name="Zhang G."/>
        </authorList>
    </citation>
    <scope>NUCLEOTIDE SEQUENCE [LARGE SCALE GENOMIC DNA]</scope>
    <source>
        <strain evidence="2">Tzet28-1</strain>
        <tissue evidence="2">Whole body</tissue>
    </source>
</reference>
<dbReference type="AlphaFoldDB" id="A0A151WMG0"/>
<organism evidence="2 3">
    <name type="scientific">Mycetomoellerius zeteki</name>
    <dbReference type="NCBI Taxonomy" id="64791"/>
    <lineage>
        <taxon>Eukaryota</taxon>
        <taxon>Metazoa</taxon>
        <taxon>Ecdysozoa</taxon>
        <taxon>Arthropoda</taxon>
        <taxon>Hexapoda</taxon>
        <taxon>Insecta</taxon>
        <taxon>Pterygota</taxon>
        <taxon>Neoptera</taxon>
        <taxon>Endopterygota</taxon>
        <taxon>Hymenoptera</taxon>
        <taxon>Apocrita</taxon>
        <taxon>Aculeata</taxon>
        <taxon>Formicoidea</taxon>
        <taxon>Formicidae</taxon>
        <taxon>Myrmicinae</taxon>
        <taxon>Mycetomoellerius</taxon>
    </lineage>
</organism>
<protein>
    <submittedName>
        <fullName evidence="2">Uncharacterized protein</fullName>
    </submittedName>
</protein>
<name>A0A151WMG0_9HYME</name>
<feature type="compositionally biased region" description="Polar residues" evidence="1">
    <location>
        <begin position="8"/>
        <end position="18"/>
    </location>
</feature>
<dbReference type="Proteomes" id="UP000075809">
    <property type="component" value="Unassembled WGS sequence"/>
</dbReference>
<sequence length="70" mass="7820">MPGRSGDVRSTNLSTSFSCEKKRKEETSVLSVGRNDDNYDRSDRTSHYLSCGTYDAVLAKGYNTPLRLVL</sequence>
<evidence type="ECO:0000313" key="3">
    <source>
        <dbReference type="Proteomes" id="UP000075809"/>
    </source>
</evidence>
<feature type="region of interest" description="Disordered" evidence="1">
    <location>
        <begin position="1"/>
        <end position="42"/>
    </location>
</feature>
<evidence type="ECO:0000256" key="1">
    <source>
        <dbReference type="SAM" id="MobiDB-lite"/>
    </source>
</evidence>
<keyword evidence="3" id="KW-1185">Reference proteome</keyword>
<dbReference type="EMBL" id="KQ982944">
    <property type="protein sequence ID" value="KYQ49023.1"/>
    <property type="molecule type" value="Genomic_DNA"/>
</dbReference>
<gene>
    <name evidence="2" type="ORF">ALC60_12080</name>
</gene>
<proteinExistence type="predicted"/>